<evidence type="ECO:0000313" key="6">
    <source>
        <dbReference type="EMBL" id="CUS14332.1"/>
    </source>
</evidence>
<evidence type="ECO:0000259" key="5">
    <source>
        <dbReference type="PROSITE" id="PS50056"/>
    </source>
</evidence>
<keyword evidence="7" id="KW-1185">Reference proteome</keyword>
<feature type="domain" description="Tyrosine specific protein phosphatases" evidence="5">
    <location>
        <begin position="584"/>
        <end position="652"/>
    </location>
</feature>
<dbReference type="PANTHER" id="PTHR47550">
    <property type="entry name" value="DUAL SPECIFICITY PROTEIN PHOSPHATASE PPS1"/>
    <property type="match status" value="1"/>
</dbReference>
<dbReference type="PROSITE" id="PS50056">
    <property type="entry name" value="TYR_PHOSPHATASE_2"/>
    <property type="match status" value="1"/>
</dbReference>
<dbReference type="InterPro" id="IPR029021">
    <property type="entry name" value="Prot-tyrosine_phosphatase-like"/>
</dbReference>
<name>A0A292Q3B5_9PEZI</name>
<dbReference type="Proteomes" id="UP001412239">
    <property type="component" value="Unassembled WGS sequence"/>
</dbReference>
<dbReference type="SUPFAM" id="SSF52799">
    <property type="entry name" value="(Phosphotyrosine protein) phosphatases II"/>
    <property type="match status" value="2"/>
</dbReference>
<dbReference type="FunFam" id="3.90.190.10:FF:000110">
    <property type="entry name" value="PPS1p Protein phosphatase"/>
    <property type="match status" value="1"/>
</dbReference>
<dbReference type="EMBL" id="LN890960">
    <property type="protein sequence ID" value="CUS14332.1"/>
    <property type="molecule type" value="Genomic_DNA"/>
</dbReference>
<dbReference type="PROSITE" id="PS00383">
    <property type="entry name" value="TYR_PHOSPHATASE_1"/>
    <property type="match status" value="1"/>
</dbReference>
<evidence type="ECO:0000256" key="3">
    <source>
        <dbReference type="SAM" id="MobiDB-lite"/>
    </source>
</evidence>
<dbReference type="InterPro" id="IPR003595">
    <property type="entry name" value="Tyr_Pase_cat"/>
</dbReference>
<dbReference type="PANTHER" id="PTHR47550:SF1">
    <property type="entry name" value="DUAL SPECIFICITY PROTEIN PHOSPHATASE PPS1"/>
    <property type="match status" value="1"/>
</dbReference>
<dbReference type="InterPro" id="IPR016130">
    <property type="entry name" value="Tyr_Pase_AS"/>
</dbReference>
<dbReference type="PROSITE" id="PS50054">
    <property type="entry name" value="TYR_PHOSPHATASE_DUAL"/>
    <property type="match status" value="1"/>
</dbReference>
<dbReference type="Pfam" id="PF00782">
    <property type="entry name" value="DSPc"/>
    <property type="match status" value="1"/>
</dbReference>
<dbReference type="InterPro" id="IPR053239">
    <property type="entry name" value="Dual_spec_PTase"/>
</dbReference>
<evidence type="ECO:0000256" key="1">
    <source>
        <dbReference type="ARBA" id="ARBA00022801"/>
    </source>
</evidence>
<dbReference type="GO" id="GO:0005634">
    <property type="term" value="C:nucleus"/>
    <property type="evidence" value="ECO:0007669"/>
    <property type="project" value="GOC"/>
</dbReference>
<feature type="region of interest" description="Disordered" evidence="3">
    <location>
        <begin position="1"/>
        <end position="79"/>
    </location>
</feature>
<dbReference type="InterPro" id="IPR000340">
    <property type="entry name" value="Dual-sp_phosphatase_cat-dom"/>
</dbReference>
<organism evidence="6 7">
    <name type="scientific">Tuber aestivum</name>
    <name type="common">summer truffle</name>
    <dbReference type="NCBI Taxonomy" id="59557"/>
    <lineage>
        <taxon>Eukaryota</taxon>
        <taxon>Fungi</taxon>
        <taxon>Dikarya</taxon>
        <taxon>Ascomycota</taxon>
        <taxon>Pezizomycotina</taxon>
        <taxon>Pezizomycetes</taxon>
        <taxon>Pezizales</taxon>
        <taxon>Tuberaceae</taxon>
        <taxon>Tuber</taxon>
    </lineage>
</organism>
<protein>
    <submittedName>
        <fullName evidence="6">Uncharacterized protein</fullName>
    </submittedName>
</protein>
<evidence type="ECO:0000259" key="4">
    <source>
        <dbReference type="PROSITE" id="PS50054"/>
    </source>
</evidence>
<keyword evidence="1" id="KW-0378">Hydrolase</keyword>
<reference evidence="6" key="1">
    <citation type="submission" date="2015-10" db="EMBL/GenBank/DDBJ databases">
        <authorList>
            <person name="Regsiter A."/>
            <person name="william w."/>
        </authorList>
    </citation>
    <scope>NUCLEOTIDE SEQUENCE</scope>
    <source>
        <strain evidence="6">Montdore</strain>
    </source>
</reference>
<keyword evidence="2" id="KW-0904">Protein phosphatase</keyword>
<evidence type="ECO:0000313" key="7">
    <source>
        <dbReference type="Proteomes" id="UP001412239"/>
    </source>
</evidence>
<dbReference type="GO" id="GO:0033260">
    <property type="term" value="P:nuclear DNA replication"/>
    <property type="evidence" value="ECO:0007669"/>
    <property type="project" value="TreeGrafter"/>
</dbReference>
<accession>A0A292Q3B5</accession>
<dbReference type="InterPro" id="IPR000387">
    <property type="entry name" value="Tyr_Pase_dom"/>
</dbReference>
<feature type="compositionally biased region" description="Pro residues" evidence="3">
    <location>
        <begin position="10"/>
        <end position="28"/>
    </location>
</feature>
<dbReference type="Gene3D" id="3.90.190.10">
    <property type="entry name" value="Protein tyrosine phosphatase superfamily"/>
    <property type="match status" value="2"/>
</dbReference>
<dbReference type="SMART" id="SM00404">
    <property type="entry name" value="PTPc_motif"/>
    <property type="match status" value="1"/>
</dbReference>
<feature type="compositionally biased region" description="Basic and acidic residues" evidence="3">
    <location>
        <begin position="67"/>
        <end position="78"/>
    </location>
</feature>
<proteinExistence type="predicted"/>
<dbReference type="GO" id="GO:0008138">
    <property type="term" value="F:protein tyrosine/serine/threonine phosphatase activity"/>
    <property type="evidence" value="ECO:0007669"/>
    <property type="project" value="TreeGrafter"/>
</dbReference>
<dbReference type="SMART" id="SM00195">
    <property type="entry name" value="DSPc"/>
    <property type="match status" value="1"/>
</dbReference>
<dbReference type="AlphaFoldDB" id="A0A292Q3B5"/>
<sequence length="695" mass="77308">MAAVAIQPPRDTPTPPPMPTTTPAPALPLPGAASATAPIPIPNKHMAVSGPGAPNYGNPVTPPASPHSEESHSSEEGNRSMASLLFPAENHTLISESPPVRAIDAAGVAASLNYSSRQSLPDIEQLFPWAHGLHPDNSMQLAFFYARKKSMRRAPTCYRGICIVKVGDMSCARLKGAITPEEILPSSPATTGFLVVDPREGFNVRNFHIQVGKFACLSDIIVYGDNDVDPGEITRIAKRISTAQLDYRAQCQKSSTREFPIYSTFVVQSPFSMFENCFPEIVTIDSAGNLTGKVIDFCHWERMEMCSMSRATEISKNVWLGSSADTAPEPEREPPYGLLIEASDLAQMPSIDSLRDLGEIMDHTDATQCIEFPGSGTMVPQRYTATEVDGFIDACRFIQSVANGKHQEAHDADGDLPMTPPREPRRILIHCTDGYTETSLLALAYLMYTEGLPAHSAWVQLHTAKGRNFFAYEKDLHFLRFAEHRILEAAAEDKGYCLNYAVLNSPGWIHRMDGSLPSRILSYMYLGNLQHANNPGLLAMLGIKRVLSIGEELSWTDREKSKWGIGNAMVVKDLQDNGCDPLEYQFRRCLDFIEEGRHADEPILVHCRVGVSRSATICIAEVMRALKLSLPRAYCYVRARRLNVIIQPHLRFMYELLKFEEKTSVKSRCAPKRELEWTHIAREIATMNRPYTRQN</sequence>
<feature type="domain" description="Tyrosine-protein phosphatase" evidence="4">
    <location>
        <begin position="516"/>
        <end position="665"/>
    </location>
</feature>
<feature type="compositionally biased region" description="Low complexity" evidence="3">
    <location>
        <begin position="29"/>
        <end position="38"/>
    </location>
</feature>
<gene>
    <name evidence="6" type="ORF">GSTUAT00001622001</name>
</gene>
<dbReference type="InterPro" id="IPR020422">
    <property type="entry name" value="TYR_PHOSPHATASE_DUAL_dom"/>
</dbReference>
<evidence type="ECO:0000256" key="2">
    <source>
        <dbReference type="ARBA" id="ARBA00022912"/>
    </source>
</evidence>